<dbReference type="Pfam" id="PF13586">
    <property type="entry name" value="DDE_Tnp_1_2"/>
    <property type="match status" value="1"/>
</dbReference>
<evidence type="ECO:0000313" key="3">
    <source>
        <dbReference type="Proteomes" id="UP000436006"/>
    </source>
</evidence>
<protein>
    <submittedName>
        <fullName evidence="2">Transposase</fullName>
    </submittedName>
</protein>
<name>A0A7K1SRA7_9BACT</name>
<comment type="caution">
    <text evidence="2">The sequence shown here is derived from an EMBL/GenBank/DDBJ whole genome shotgun (WGS) entry which is preliminary data.</text>
</comment>
<feature type="domain" description="Transposase DDE" evidence="1">
    <location>
        <begin position="14"/>
        <end position="90"/>
    </location>
</feature>
<reference evidence="2 3" key="1">
    <citation type="submission" date="2019-12" db="EMBL/GenBank/DDBJ databases">
        <title>Spirosoma sp. HMF4905 genome sequencing and assembly.</title>
        <authorList>
            <person name="Kang H."/>
            <person name="Cha I."/>
            <person name="Kim H."/>
            <person name="Joh K."/>
        </authorList>
    </citation>
    <scope>NUCLEOTIDE SEQUENCE [LARGE SCALE GENOMIC DNA]</scope>
    <source>
        <strain evidence="2 3">HMF4905</strain>
    </source>
</reference>
<organism evidence="2 3">
    <name type="scientific">Spirosoma arboris</name>
    <dbReference type="NCBI Taxonomy" id="2682092"/>
    <lineage>
        <taxon>Bacteria</taxon>
        <taxon>Pseudomonadati</taxon>
        <taxon>Bacteroidota</taxon>
        <taxon>Cytophagia</taxon>
        <taxon>Cytophagales</taxon>
        <taxon>Cytophagaceae</taxon>
        <taxon>Spirosoma</taxon>
    </lineage>
</organism>
<dbReference type="EMBL" id="WPIN01000039">
    <property type="protein sequence ID" value="MVM36309.1"/>
    <property type="molecule type" value="Genomic_DNA"/>
</dbReference>
<dbReference type="PANTHER" id="PTHR30007:SF0">
    <property type="entry name" value="TRANSPOSASE"/>
    <property type="match status" value="1"/>
</dbReference>
<dbReference type="AlphaFoldDB" id="A0A7K1SRA7"/>
<evidence type="ECO:0000313" key="2">
    <source>
        <dbReference type="EMBL" id="MVM36309.1"/>
    </source>
</evidence>
<dbReference type="Proteomes" id="UP000436006">
    <property type="component" value="Unassembled WGS sequence"/>
</dbReference>
<accession>A0A7K1SRA7</accession>
<dbReference type="PANTHER" id="PTHR30007">
    <property type="entry name" value="PHP DOMAIN PROTEIN"/>
    <property type="match status" value="1"/>
</dbReference>
<evidence type="ECO:0000259" key="1">
    <source>
        <dbReference type="Pfam" id="PF13586"/>
    </source>
</evidence>
<proteinExistence type="predicted"/>
<dbReference type="InterPro" id="IPR025668">
    <property type="entry name" value="Tnp_DDE_dom"/>
</dbReference>
<gene>
    <name evidence="2" type="ORF">GO755_40265</name>
</gene>
<keyword evidence="3" id="KW-1185">Reference proteome</keyword>
<sequence>MLIEGKVPRLEVIAADAGYKLNFIEHVEANGWRVEIAQKPEGSRGFVPEKNRWPVERSFGWFNFRRRLFRDVEKSVESSEAMLQLAFISIIINRLAK</sequence>